<accession>A0A4R2IN70</accession>
<organism evidence="2 3">
    <name type="scientific">Actinocrispum wychmicini</name>
    <dbReference type="NCBI Taxonomy" id="1213861"/>
    <lineage>
        <taxon>Bacteria</taxon>
        <taxon>Bacillati</taxon>
        <taxon>Actinomycetota</taxon>
        <taxon>Actinomycetes</taxon>
        <taxon>Pseudonocardiales</taxon>
        <taxon>Pseudonocardiaceae</taxon>
        <taxon>Actinocrispum</taxon>
    </lineage>
</organism>
<dbReference type="EMBL" id="SLWS01000019">
    <property type="protein sequence ID" value="TCO46494.1"/>
    <property type="molecule type" value="Genomic_DNA"/>
</dbReference>
<dbReference type="Proteomes" id="UP000295680">
    <property type="component" value="Unassembled WGS sequence"/>
</dbReference>
<name>A0A4R2IN70_9PSEU</name>
<evidence type="ECO:0008006" key="4">
    <source>
        <dbReference type="Google" id="ProtNLM"/>
    </source>
</evidence>
<comment type="caution">
    <text evidence="2">The sequence shown here is derived from an EMBL/GenBank/DDBJ whole genome shotgun (WGS) entry which is preliminary data.</text>
</comment>
<evidence type="ECO:0000313" key="2">
    <source>
        <dbReference type="EMBL" id="TCO46494.1"/>
    </source>
</evidence>
<proteinExistence type="predicted"/>
<dbReference type="AlphaFoldDB" id="A0A4R2IN70"/>
<gene>
    <name evidence="2" type="ORF">EV192_11973</name>
</gene>
<feature type="region of interest" description="Disordered" evidence="1">
    <location>
        <begin position="68"/>
        <end position="92"/>
    </location>
</feature>
<keyword evidence="3" id="KW-1185">Reference proteome</keyword>
<dbReference type="RefSeq" id="WP_207926925.1">
    <property type="nucleotide sequence ID" value="NZ_SLWS01000019.1"/>
</dbReference>
<sequence>MEVRPRPVTEGDLVLFRRFAVEPGLDWGGFQEPARRFARDGYLGPDGGRLIVGVDDTATGHVGWAKRLHGGVARSTSPNRSPWSRPDSSGRA</sequence>
<evidence type="ECO:0000256" key="1">
    <source>
        <dbReference type="SAM" id="MobiDB-lite"/>
    </source>
</evidence>
<protein>
    <recommendedName>
        <fullName evidence="4">Acetyltransferase (GNAT) family protein</fullName>
    </recommendedName>
</protein>
<evidence type="ECO:0000313" key="3">
    <source>
        <dbReference type="Proteomes" id="UP000295680"/>
    </source>
</evidence>
<reference evidence="2 3" key="1">
    <citation type="submission" date="2019-03" db="EMBL/GenBank/DDBJ databases">
        <title>Genomic Encyclopedia of Type Strains, Phase IV (KMG-IV): sequencing the most valuable type-strain genomes for metagenomic binning, comparative biology and taxonomic classification.</title>
        <authorList>
            <person name="Goeker M."/>
        </authorList>
    </citation>
    <scope>NUCLEOTIDE SEQUENCE [LARGE SCALE GENOMIC DNA]</scope>
    <source>
        <strain evidence="2 3">DSM 45934</strain>
    </source>
</reference>